<dbReference type="Pfam" id="PF13499">
    <property type="entry name" value="EF-hand_7"/>
    <property type="match status" value="1"/>
</dbReference>
<dbReference type="PROSITE" id="PS50222">
    <property type="entry name" value="EF_HAND_2"/>
    <property type="match status" value="2"/>
</dbReference>
<evidence type="ECO:0000313" key="6">
    <source>
        <dbReference type="Proteomes" id="UP001152797"/>
    </source>
</evidence>
<dbReference type="InterPro" id="IPR018247">
    <property type="entry name" value="EF_Hand_1_Ca_BS"/>
</dbReference>
<evidence type="ECO:0000313" key="4">
    <source>
        <dbReference type="EMBL" id="CAI4011080.1"/>
    </source>
</evidence>
<dbReference type="Gene3D" id="1.10.238.10">
    <property type="entry name" value="EF-hand"/>
    <property type="match status" value="1"/>
</dbReference>
<feature type="compositionally biased region" description="Basic and acidic residues" evidence="2">
    <location>
        <begin position="307"/>
        <end position="320"/>
    </location>
</feature>
<comment type="caution">
    <text evidence="4">The sequence shown here is derived from an EMBL/GenBank/DDBJ whole genome shotgun (WGS) entry which is preliminary data.</text>
</comment>
<dbReference type="InterPro" id="IPR002048">
    <property type="entry name" value="EF_hand_dom"/>
</dbReference>
<evidence type="ECO:0000256" key="1">
    <source>
        <dbReference type="ARBA" id="ARBA00022837"/>
    </source>
</evidence>
<name>A0A9P1GF07_9DINO</name>
<feature type="domain" description="EF-hand" evidence="3">
    <location>
        <begin position="120"/>
        <end position="155"/>
    </location>
</feature>
<feature type="region of interest" description="Disordered" evidence="2">
    <location>
        <begin position="168"/>
        <end position="228"/>
    </location>
</feature>
<dbReference type="OrthoDB" id="424794at2759"/>
<evidence type="ECO:0000313" key="5">
    <source>
        <dbReference type="EMBL" id="CAL4798392.1"/>
    </source>
</evidence>
<dbReference type="CDD" id="cd14279">
    <property type="entry name" value="CUE"/>
    <property type="match status" value="1"/>
</dbReference>
<sequence>MAPEADGKRSEETWRPIFDRLQERFPDVGANKIATILLENNGHAGQAAAALRDLCGTGKREVDPDDQEHVKTLLTSPVMFAALCKENFRKFDVNGDGVLSWTEVLPLVNTLYESFGLQPPREGNLRSFFDATDLNKDGVLSEREFKKFFECFLRYAFFDVVQAKGKSESLRELETSPNKRSRPSRDETSDDQRRVSPQKDRGYEPNRHEKGARTSAGSPQGRSRPFKVIAPHGISWRRSPELADRLEQNVPYGEVVQVLEHWVKTDHGWLPVHDTRGKLLIQPVPEDAERGPPGRTGHPAGAAMSACRHDRREKRPKEVDTSGWVNPSEGAKLRSDEEDWKDRFERLQERFPMLSAGQVLQKLRAHQGHAGHTAAALRELAGRHGGN</sequence>
<accession>A0A9P1GF07</accession>
<dbReference type="AlphaFoldDB" id="A0A9P1GF07"/>
<gene>
    <name evidence="4" type="ORF">C1SCF055_LOCUS36278</name>
</gene>
<keyword evidence="6" id="KW-1185">Reference proteome</keyword>
<keyword evidence="1" id="KW-0106">Calcium</keyword>
<reference evidence="5 6" key="2">
    <citation type="submission" date="2024-05" db="EMBL/GenBank/DDBJ databases">
        <authorList>
            <person name="Chen Y."/>
            <person name="Shah S."/>
            <person name="Dougan E. K."/>
            <person name="Thang M."/>
            <person name="Chan C."/>
        </authorList>
    </citation>
    <scope>NUCLEOTIDE SEQUENCE [LARGE SCALE GENOMIC DNA]</scope>
</reference>
<dbReference type="GO" id="GO:0005509">
    <property type="term" value="F:calcium ion binding"/>
    <property type="evidence" value="ECO:0007669"/>
    <property type="project" value="InterPro"/>
</dbReference>
<evidence type="ECO:0000256" key="2">
    <source>
        <dbReference type="SAM" id="MobiDB-lite"/>
    </source>
</evidence>
<dbReference type="EMBL" id="CAMXCT010005002">
    <property type="protein sequence ID" value="CAI4011080.1"/>
    <property type="molecule type" value="Genomic_DNA"/>
</dbReference>
<dbReference type="InterPro" id="IPR011992">
    <property type="entry name" value="EF-hand-dom_pair"/>
</dbReference>
<evidence type="ECO:0000259" key="3">
    <source>
        <dbReference type="PROSITE" id="PS50222"/>
    </source>
</evidence>
<dbReference type="SUPFAM" id="SSF47473">
    <property type="entry name" value="EF-hand"/>
    <property type="match status" value="1"/>
</dbReference>
<feature type="compositionally biased region" description="Basic and acidic residues" evidence="2">
    <location>
        <begin position="183"/>
        <end position="212"/>
    </location>
</feature>
<protein>
    <submittedName>
        <fullName evidence="5">Pentatricopeptide repeat-containing protein, mitochondrial</fullName>
    </submittedName>
</protein>
<proteinExistence type="predicted"/>
<organism evidence="4">
    <name type="scientific">Cladocopium goreaui</name>
    <dbReference type="NCBI Taxonomy" id="2562237"/>
    <lineage>
        <taxon>Eukaryota</taxon>
        <taxon>Sar</taxon>
        <taxon>Alveolata</taxon>
        <taxon>Dinophyceae</taxon>
        <taxon>Suessiales</taxon>
        <taxon>Symbiodiniaceae</taxon>
        <taxon>Cladocopium</taxon>
    </lineage>
</organism>
<dbReference type="EMBL" id="CAMXCT020005002">
    <property type="protein sequence ID" value="CAL1164455.1"/>
    <property type="molecule type" value="Genomic_DNA"/>
</dbReference>
<reference evidence="4" key="1">
    <citation type="submission" date="2022-10" db="EMBL/GenBank/DDBJ databases">
        <authorList>
            <person name="Chen Y."/>
            <person name="Dougan E. K."/>
            <person name="Chan C."/>
            <person name="Rhodes N."/>
            <person name="Thang M."/>
        </authorList>
    </citation>
    <scope>NUCLEOTIDE SEQUENCE</scope>
</reference>
<dbReference type="EMBL" id="CAMXCT030005002">
    <property type="protein sequence ID" value="CAL4798392.1"/>
    <property type="molecule type" value="Genomic_DNA"/>
</dbReference>
<dbReference type="SMART" id="SM00054">
    <property type="entry name" value="EFh"/>
    <property type="match status" value="2"/>
</dbReference>
<feature type="region of interest" description="Disordered" evidence="2">
    <location>
        <begin position="284"/>
        <end position="322"/>
    </location>
</feature>
<dbReference type="PROSITE" id="PS00018">
    <property type="entry name" value="EF_HAND_1"/>
    <property type="match status" value="2"/>
</dbReference>
<dbReference type="CDD" id="cd00051">
    <property type="entry name" value="EFh"/>
    <property type="match status" value="1"/>
</dbReference>
<dbReference type="Proteomes" id="UP001152797">
    <property type="component" value="Unassembled WGS sequence"/>
</dbReference>
<feature type="domain" description="EF-hand" evidence="3">
    <location>
        <begin position="79"/>
        <end position="114"/>
    </location>
</feature>